<comment type="function">
    <text evidence="2 17">Cell wall formation.</text>
</comment>
<dbReference type="Pfam" id="PF02873">
    <property type="entry name" value="MurB_C"/>
    <property type="match status" value="1"/>
</dbReference>
<dbReference type="SUPFAM" id="SSF56194">
    <property type="entry name" value="Uridine diphospho-N-Acetylenolpyruvylglucosamine reductase, MurB, C-terminal domain"/>
    <property type="match status" value="1"/>
</dbReference>
<keyword evidence="14 17" id="KW-0131">Cell cycle</keyword>
<dbReference type="InterPro" id="IPR003170">
    <property type="entry name" value="MurB"/>
</dbReference>
<evidence type="ECO:0000256" key="1">
    <source>
        <dbReference type="ARBA" id="ARBA00001974"/>
    </source>
</evidence>
<comment type="similarity">
    <text evidence="5 17">Belongs to the MurB family.</text>
</comment>
<dbReference type="InterPro" id="IPR036635">
    <property type="entry name" value="MurB_C_sf"/>
</dbReference>
<dbReference type="Gene3D" id="3.90.78.10">
    <property type="entry name" value="UDP-N-acetylenolpyruvoylglucosamine reductase, C-terminal domain"/>
    <property type="match status" value="1"/>
</dbReference>
<feature type="domain" description="FAD-binding PCMH-type" evidence="19">
    <location>
        <begin position="39"/>
        <end position="209"/>
    </location>
</feature>
<keyword evidence="21" id="KW-1185">Reference proteome</keyword>
<evidence type="ECO:0000256" key="4">
    <source>
        <dbReference type="ARBA" id="ARBA00004752"/>
    </source>
</evidence>
<evidence type="ECO:0000256" key="17">
    <source>
        <dbReference type="HAMAP-Rule" id="MF_00037"/>
    </source>
</evidence>
<feature type="active site" evidence="17">
    <location>
        <position position="187"/>
    </location>
</feature>
<evidence type="ECO:0000256" key="8">
    <source>
        <dbReference type="ARBA" id="ARBA00022630"/>
    </source>
</evidence>
<dbReference type="InterPro" id="IPR006094">
    <property type="entry name" value="Oxid_FAD_bind_N"/>
</dbReference>
<evidence type="ECO:0000259" key="19">
    <source>
        <dbReference type="PROSITE" id="PS51387"/>
    </source>
</evidence>
<evidence type="ECO:0000256" key="14">
    <source>
        <dbReference type="ARBA" id="ARBA00023306"/>
    </source>
</evidence>
<feature type="compositionally biased region" description="Polar residues" evidence="18">
    <location>
        <begin position="1"/>
        <end position="10"/>
    </location>
</feature>
<dbReference type="GO" id="GO:0008762">
    <property type="term" value="F:UDP-N-acetylmuramate dehydrogenase activity"/>
    <property type="evidence" value="ECO:0007669"/>
    <property type="project" value="UniProtKB-UniRule"/>
</dbReference>
<dbReference type="HAMAP" id="MF_00037">
    <property type="entry name" value="MurB"/>
    <property type="match status" value="1"/>
</dbReference>
<dbReference type="AlphaFoldDB" id="A0A1I6Q165"/>
<keyword evidence="6 17" id="KW-0963">Cytoplasm</keyword>
<dbReference type="NCBIfam" id="TIGR00179">
    <property type="entry name" value="murB"/>
    <property type="match status" value="1"/>
</dbReference>
<comment type="catalytic activity">
    <reaction evidence="16 17">
        <text>UDP-N-acetyl-alpha-D-muramate + NADP(+) = UDP-N-acetyl-3-O-(1-carboxyvinyl)-alpha-D-glucosamine + NADPH + H(+)</text>
        <dbReference type="Rhea" id="RHEA:12248"/>
        <dbReference type="ChEBI" id="CHEBI:15378"/>
        <dbReference type="ChEBI" id="CHEBI:57783"/>
        <dbReference type="ChEBI" id="CHEBI:58349"/>
        <dbReference type="ChEBI" id="CHEBI:68483"/>
        <dbReference type="ChEBI" id="CHEBI:70757"/>
        <dbReference type="EC" id="1.3.1.98"/>
    </reaction>
</comment>
<evidence type="ECO:0000256" key="11">
    <source>
        <dbReference type="ARBA" id="ARBA00022960"/>
    </source>
</evidence>
<evidence type="ECO:0000256" key="2">
    <source>
        <dbReference type="ARBA" id="ARBA00003921"/>
    </source>
</evidence>
<dbReference type="EC" id="1.3.1.98" evidence="17"/>
<dbReference type="GO" id="GO:0051301">
    <property type="term" value="P:cell division"/>
    <property type="evidence" value="ECO:0007669"/>
    <property type="project" value="UniProtKB-KW"/>
</dbReference>
<dbReference type="Gene3D" id="3.30.43.10">
    <property type="entry name" value="Uridine Diphospho-n-acetylenolpyruvylglucosamine Reductase, domain 2"/>
    <property type="match status" value="1"/>
</dbReference>
<dbReference type="InterPro" id="IPR016167">
    <property type="entry name" value="FAD-bd_PCMH_sub1"/>
</dbReference>
<evidence type="ECO:0000256" key="15">
    <source>
        <dbReference type="ARBA" id="ARBA00023316"/>
    </source>
</evidence>
<dbReference type="Gene3D" id="3.30.465.10">
    <property type="match status" value="1"/>
</dbReference>
<keyword evidence="15 17" id="KW-0961">Cell wall biogenesis/degradation</keyword>
<evidence type="ECO:0000313" key="20">
    <source>
        <dbReference type="EMBL" id="SFS46152.1"/>
    </source>
</evidence>
<feature type="active site" description="Proton donor" evidence="17">
    <location>
        <position position="264"/>
    </location>
</feature>
<evidence type="ECO:0000256" key="5">
    <source>
        <dbReference type="ARBA" id="ARBA00010485"/>
    </source>
</evidence>
<dbReference type="Pfam" id="PF01565">
    <property type="entry name" value="FAD_binding_4"/>
    <property type="match status" value="1"/>
</dbReference>
<comment type="pathway">
    <text evidence="4 17">Cell wall biogenesis; peptidoglycan biosynthesis.</text>
</comment>
<keyword evidence="10 17" id="KW-0521">NADP</keyword>
<keyword evidence="11 17" id="KW-0133">Cell shape</keyword>
<evidence type="ECO:0000256" key="3">
    <source>
        <dbReference type="ARBA" id="ARBA00004496"/>
    </source>
</evidence>
<keyword evidence="8 17" id="KW-0285">Flavoprotein</keyword>
<evidence type="ECO:0000256" key="7">
    <source>
        <dbReference type="ARBA" id="ARBA00022618"/>
    </source>
</evidence>
<dbReference type="UniPathway" id="UPA00219"/>
<sequence length="377" mass="39167">MAVVSASTSGAEEVRDDTALPGEKPGGGSPLAEFTTLRLGGPATGLVVATSENELVDAVRAADGGGHRLLVLGGGSNLVIADEGFDGHAVRIATKGREYDNLGDGFVQLTAEAGEDWDDVVADSVAQGLGGLECLSGIPGLAGATPVQNVGAYGVEVAELLVSVDLLDRRTGRVRTVQAADLGLRYRTSVLKHSDEAVVLRARFRLHDSGLSAPIRYAELARTLGVEPGERVDAAKAREVVLGLRRGKGMVLDPADHDTWSAGSFFTNPILPEAELPAALERIAEKVGPDQRIPQYPAEGGGKLSAAWLIERAGFAKGHQGPGGRVALSGKHTLALTNRGGATTADLLELAREVRDGVREAFGVTLVPEPVMVDCAV</sequence>
<proteinExistence type="inferred from homology"/>
<evidence type="ECO:0000256" key="6">
    <source>
        <dbReference type="ARBA" id="ARBA00022490"/>
    </source>
</evidence>
<keyword evidence="9 17" id="KW-0274">FAD</keyword>
<dbReference type="InterPro" id="IPR036318">
    <property type="entry name" value="FAD-bd_PCMH-like_sf"/>
</dbReference>
<accession>A0A1I6Q165</accession>
<dbReference type="STRING" id="95161.SAMN05660874_01295"/>
<evidence type="ECO:0000256" key="13">
    <source>
        <dbReference type="ARBA" id="ARBA00023002"/>
    </source>
</evidence>
<gene>
    <name evidence="17" type="primary">murB</name>
    <name evidence="20" type="ORF">SAMN05660874_01295</name>
</gene>
<dbReference type="GO" id="GO:0005829">
    <property type="term" value="C:cytosol"/>
    <property type="evidence" value="ECO:0007669"/>
    <property type="project" value="TreeGrafter"/>
</dbReference>
<evidence type="ECO:0000256" key="9">
    <source>
        <dbReference type="ARBA" id="ARBA00022827"/>
    </source>
</evidence>
<dbReference type="SUPFAM" id="SSF56176">
    <property type="entry name" value="FAD-binding/transporter-associated domain-like"/>
    <property type="match status" value="1"/>
</dbReference>
<dbReference type="GO" id="GO:0071555">
    <property type="term" value="P:cell wall organization"/>
    <property type="evidence" value="ECO:0007669"/>
    <property type="project" value="UniProtKB-KW"/>
</dbReference>
<dbReference type="InterPro" id="IPR016166">
    <property type="entry name" value="FAD-bd_PCMH"/>
</dbReference>
<evidence type="ECO:0000313" key="21">
    <source>
        <dbReference type="Proteomes" id="UP000198852"/>
    </source>
</evidence>
<comment type="cofactor">
    <cofactor evidence="1 17">
        <name>FAD</name>
        <dbReference type="ChEBI" id="CHEBI:57692"/>
    </cofactor>
</comment>
<dbReference type="PANTHER" id="PTHR21071">
    <property type="entry name" value="UDP-N-ACETYLENOLPYRUVOYLGLUCOSAMINE REDUCTASE"/>
    <property type="match status" value="1"/>
</dbReference>
<evidence type="ECO:0000256" key="16">
    <source>
        <dbReference type="ARBA" id="ARBA00048914"/>
    </source>
</evidence>
<keyword evidence="13 17" id="KW-0560">Oxidoreductase</keyword>
<evidence type="ECO:0000256" key="10">
    <source>
        <dbReference type="ARBA" id="ARBA00022857"/>
    </source>
</evidence>
<dbReference type="InterPro" id="IPR016169">
    <property type="entry name" value="FAD-bd_PCMH_sub2"/>
</dbReference>
<dbReference type="GO" id="GO:0008360">
    <property type="term" value="P:regulation of cell shape"/>
    <property type="evidence" value="ECO:0007669"/>
    <property type="project" value="UniProtKB-KW"/>
</dbReference>
<protein>
    <recommendedName>
        <fullName evidence="17">UDP-N-acetylenolpyruvoylglucosamine reductase</fullName>
        <ecNumber evidence="17">1.3.1.98</ecNumber>
    </recommendedName>
    <alternativeName>
        <fullName evidence="17">UDP-N-acetylmuramate dehydrogenase</fullName>
    </alternativeName>
</protein>
<reference evidence="21" key="1">
    <citation type="submission" date="2016-10" db="EMBL/GenBank/DDBJ databases">
        <authorList>
            <person name="Varghese N."/>
            <person name="Submissions S."/>
        </authorList>
    </citation>
    <scope>NUCLEOTIDE SEQUENCE [LARGE SCALE GENOMIC DNA]</scope>
    <source>
        <strain evidence="21">DSM 44771</strain>
    </source>
</reference>
<feature type="region of interest" description="Disordered" evidence="18">
    <location>
        <begin position="1"/>
        <end position="30"/>
    </location>
</feature>
<feature type="active site" evidence="17">
    <location>
        <position position="369"/>
    </location>
</feature>
<dbReference type="PANTHER" id="PTHR21071:SF4">
    <property type="entry name" value="UDP-N-ACETYLENOLPYRUVOYLGLUCOSAMINE REDUCTASE"/>
    <property type="match status" value="1"/>
</dbReference>
<dbReference type="GO" id="GO:0071949">
    <property type="term" value="F:FAD binding"/>
    <property type="evidence" value="ECO:0007669"/>
    <property type="project" value="InterPro"/>
</dbReference>
<dbReference type="InterPro" id="IPR011601">
    <property type="entry name" value="MurB_C"/>
</dbReference>
<comment type="subcellular location">
    <subcellularLocation>
        <location evidence="3 17">Cytoplasm</location>
    </subcellularLocation>
</comment>
<dbReference type="NCBIfam" id="NF010478">
    <property type="entry name" value="PRK13903.1"/>
    <property type="match status" value="1"/>
</dbReference>
<dbReference type="Proteomes" id="UP000198852">
    <property type="component" value="Unassembled WGS sequence"/>
</dbReference>
<keyword evidence="12 17" id="KW-0573">Peptidoglycan synthesis</keyword>
<dbReference type="EMBL" id="FOZX01000001">
    <property type="protein sequence ID" value="SFS46152.1"/>
    <property type="molecule type" value="Genomic_DNA"/>
</dbReference>
<dbReference type="GO" id="GO:0009252">
    <property type="term" value="P:peptidoglycan biosynthetic process"/>
    <property type="evidence" value="ECO:0007669"/>
    <property type="project" value="UniProtKB-UniRule"/>
</dbReference>
<evidence type="ECO:0000256" key="12">
    <source>
        <dbReference type="ARBA" id="ARBA00022984"/>
    </source>
</evidence>
<dbReference type="PROSITE" id="PS51387">
    <property type="entry name" value="FAD_PCMH"/>
    <property type="match status" value="1"/>
</dbReference>
<keyword evidence="7 17" id="KW-0132">Cell division</keyword>
<name>A0A1I6Q165_9PSEU</name>
<evidence type="ECO:0000256" key="18">
    <source>
        <dbReference type="SAM" id="MobiDB-lite"/>
    </source>
</evidence>
<organism evidence="20 21">
    <name type="scientific">Saccharopolyspora flava</name>
    <dbReference type="NCBI Taxonomy" id="95161"/>
    <lineage>
        <taxon>Bacteria</taxon>
        <taxon>Bacillati</taxon>
        <taxon>Actinomycetota</taxon>
        <taxon>Actinomycetes</taxon>
        <taxon>Pseudonocardiales</taxon>
        <taxon>Pseudonocardiaceae</taxon>
        <taxon>Saccharopolyspora</taxon>
    </lineage>
</organism>